<dbReference type="InterPro" id="IPR004182">
    <property type="entry name" value="GRAM"/>
</dbReference>
<evidence type="ECO:0000256" key="2">
    <source>
        <dbReference type="SAM" id="MobiDB-lite"/>
    </source>
</evidence>
<dbReference type="OMA" id="DSPLCYQ"/>
<feature type="region of interest" description="Disordered" evidence="2">
    <location>
        <begin position="1"/>
        <end position="28"/>
    </location>
</feature>
<protein>
    <submittedName>
        <fullName evidence="3">GLABRA2 expression modulator</fullName>
    </submittedName>
</protein>
<accession>A0A1D6GI55</accession>
<organism evidence="3">
    <name type="scientific">Zea mays</name>
    <name type="common">Maize</name>
    <dbReference type="NCBI Taxonomy" id="4577"/>
    <lineage>
        <taxon>Eukaryota</taxon>
        <taxon>Viridiplantae</taxon>
        <taxon>Streptophyta</taxon>
        <taxon>Embryophyta</taxon>
        <taxon>Tracheophyta</taxon>
        <taxon>Spermatophyta</taxon>
        <taxon>Magnoliopsida</taxon>
        <taxon>Liliopsida</taxon>
        <taxon>Poales</taxon>
        <taxon>Poaceae</taxon>
        <taxon>PACMAD clade</taxon>
        <taxon>Panicoideae</taxon>
        <taxon>Andropogonodae</taxon>
        <taxon>Andropogoneae</taxon>
        <taxon>Tripsacinae</taxon>
        <taxon>Zea</taxon>
    </lineage>
</organism>
<dbReference type="AlphaFoldDB" id="A0A1D6GI55"/>
<dbReference type="Pfam" id="PF02893">
    <property type="entry name" value="GRAM"/>
    <property type="match status" value="2"/>
</dbReference>
<dbReference type="InterPro" id="IPR011993">
    <property type="entry name" value="PH-like_dom_sf"/>
</dbReference>
<reference evidence="3" key="1">
    <citation type="submission" date="2015-12" db="EMBL/GenBank/DDBJ databases">
        <title>Update maize B73 reference genome by single molecule sequencing technologies.</title>
        <authorList>
            <consortium name="Maize Genome Sequencing Project"/>
            <person name="Ware D."/>
        </authorList>
    </citation>
    <scope>NUCLEOTIDE SEQUENCE</scope>
    <source>
        <tissue evidence="3">Seedling</tissue>
    </source>
</reference>
<evidence type="ECO:0000256" key="1">
    <source>
        <dbReference type="ARBA" id="ARBA00009414"/>
    </source>
</evidence>
<dbReference type="SMART" id="SM00568">
    <property type="entry name" value="GRAM"/>
    <property type="match status" value="1"/>
</dbReference>
<dbReference type="InterPro" id="IPR037848">
    <property type="entry name" value="GEM-like"/>
</dbReference>
<comment type="similarity">
    <text evidence="1">Belongs to the GEM family.</text>
</comment>
<evidence type="ECO:0000313" key="3">
    <source>
        <dbReference type="EMBL" id="AQK63121.1"/>
    </source>
</evidence>
<name>A0A1D6GI55_MAIZE</name>
<dbReference type="IntAct" id="A0A1D6GI55">
    <property type="interactions" value="1"/>
</dbReference>
<dbReference type="PANTHER" id="PTHR31969">
    <property type="entry name" value="GEM-LIKE PROTEIN 2"/>
    <property type="match status" value="1"/>
</dbReference>
<gene>
    <name evidence="3" type="ORF">ZEAMMB73_Zm00001d013325</name>
</gene>
<sequence>MASQWAAPPPGYPAGHGQAYGDQQLATPPPQAATAVAVTAASNGVGNPYVVVTPASAAPSTCQTVRKALGRYGKLLEDGTRKAADATGNIWHHLRTAPNMADAAVARLTQGTKVYAEGGHDRVFYQTFGAMPGEQLRKAYACYLSTSSGPVIGTLYLSTARLAFCSDSPLCYQGPAGQPHECMYYKASSSLPFSRIQKFSSVACIFFSSLVTICEVYLQVVLPLSQVTSVNPSSSMRNRAERYIQIRTMDNHEFWFMGFVNYDKALKNLYEALQHRDVSAHQRC</sequence>
<dbReference type="EMBL" id="CM000781">
    <property type="protein sequence ID" value="AQK63121.1"/>
    <property type="molecule type" value="Genomic_DNA"/>
</dbReference>
<feature type="compositionally biased region" description="Low complexity" evidence="2">
    <location>
        <begin position="13"/>
        <end position="28"/>
    </location>
</feature>
<proteinExistence type="inferred from homology"/>
<dbReference type="ExpressionAtlas" id="A0A1D6GI55">
    <property type="expression patterns" value="baseline and differential"/>
</dbReference>
<dbReference type="InParanoid" id="A0A1D6GI55"/>
<dbReference type="Gene3D" id="2.30.29.30">
    <property type="entry name" value="Pleckstrin-homology domain (PH domain)/Phosphotyrosine-binding domain (PTB)"/>
    <property type="match status" value="1"/>
</dbReference>